<dbReference type="EMBL" id="LR130759">
    <property type="protein sequence ID" value="VDM86645.1"/>
    <property type="molecule type" value="Genomic_DNA"/>
</dbReference>
<dbReference type="AlphaFoldDB" id="A0A3S4BEM5"/>
<gene>
    <name evidence="2" type="ORF">MB901379_00167</name>
</gene>
<feature type="chain" id="PRO_5018706273" description="Secreted protein" evidence="1">
    <location>
        <begin position="27"/>
        <end position="303"/>
    </location>
</feature>
<accession>A0A3S4BEM5</accession>
<name>A0A3S4BEM5_9MYCO</name>
<reference evidence="3" key="1">
    <citation type="submission" date="2018-02" db="EMBL/GenBank/DDBJ databases">
        <authorList>
            <person name="Seth-Smith MB H."/>
            <person name="Seth-Smith H."/>
        </authorList>
    </citation>
    <scope>NUCLEOTIDE SEQUENCE [LARGE SCALE GENOMIC DNA]</scope>
</reference>
<sequence precursor="true">MKTVTKLVLFATALALVFTASVWAGAAVLPFNSAFLSPPAAHRAAPTHATHAGDPASVRGLSLSDGDLMLAALTAPTTVAAHGTLSFRIETTAGTPVTRFETENTKQLHLIVVRSDGTQFRHAHPVMSADGQWSIPWTWDAAGTYRVFTDFVSATTGSGTVLSDTLDVGGLFTPRGTPATSTISNVDEFTITLDGTVTTRTMSTVTATVTRGGRRVTTLQPYLGAYGHLVMLRNGDLAYLHAHPDGPAATTGSISGPRISFRTDPPTPGRYLLYLDFQVDQQAHTAQFVIDVGAPADRSPTHH</sequence>
<keyword evidence="3" id="KW-1185">Reference proteome</keyword>
<evidence type="ECO:0008006" key="4">
    <source>
        <dbReference type="Google" id="ProtNLM"/>
    </source>
</evidence>
<evidence type="ECO:0000313" key="3">
    <source>
        <dbReference type="Proteomes" id="UP000269998"/>
    </source>
</evidence>
<dbReference type="Proteomes" id="UP000269998">
    <property type="component" value="Chromosome"/>
</dbReference>
<dbReference type="KEGG" id="mbai:MB901379_00167"/>
<proteinExistence type="predicted"/>
<evidence type="ECO:0000256" key="1">
    <source>
        <dbReference type="SAM" id="SignalP"/>
    </source>
</evidence>
<protein>
    <recommendedName>
        <fullName evidence="4">Secreted protein</fullName>
    </recommendedName>
</protein>
<feature type="signal peptide" evidence="1">
    <location>
        <begin position="1"/>
        <end position="26"/>
    </location>
</feature>
<dbReference type="RefSeq" id="WP_158014874.1">
    <property type="nucleotide sequence ID" value="NZ_CBCSKE010000020.1"/>
</dbReference>
<evidence type="ECO:0000313" key="2">
    <source>
        <dbReference type="EMBL" id="VDM86645.1"/>
    </source>
</evidence>
<dbReference type="OrthoDB" id="128043at2"/>
<organism evidence="2 3">
    <name type="scientific">Mycobacterium basiliense</name>
    <dbReference type="NCBI Taxonomy" id="2094119"/>
    <lineage>
        <taxon>Bacteria</taxon>
        <taxon>Bacillati</taxon>
        <taxon>Actinomycetota</taxon>
        <taxon>Actinomycetes</taxon>
        <taxon>Mycobacteriales</taxon>
        <taxon>Mycobacteriaceae</taxon>
        <taxon>Mycobacterium</taxon>
    </lineage>
</organism>
<keyword evidence="1" id="KW-0732">Signal</keyword>